<dbReference type="Proteomes" id="UP000184047">
    <property type="component" value="Unassembled WGS sequence"/>
</dbReference>
<dbReference type="STRING" id="421058.SAMN05421866_0981"/>
<evidence type="ECO:0000313" key="2">
    <source>
        <dbReference type="EMBL" id="SHG60768.1"/>
    </source>
</evidence>
<evidence type="ECO:0000313" key="3">
    <source>
        <dbReference type="Proteomes" id="UP000184047"/>
    </source>
</evidence>
<keyword evidence="1" id="KW-0472">Membrane</keyword>
<dbReference type="RefSeq" id="WP_139258757.1">
    <property type="nucleotide sequence ID" value="NZ_FQWT01000001.1"/>
</dbReference>
<feature type="transmembrane region" description="Helical" evidence="1">
    <location>
        <begin position="39"/>
        <end position="62"/>
    </location>
</feature>
<feature type="transmembrane region" description="Helical" evidence="1">
    <location>
        <begin position="12"/>
        <end position="33"/>
    </location>
</feature>
<reference evidence="3" key="1">
    <citation type="submission" date="2016-11" db="EMBL/GenBank/DDBJ databases">
        <authorList>
            <person name="Varghese N."/>
            <person name="Submissions S."/>
        </authorList>
    </citation>
    <scope>NUCLEOTIDE SEQUENCE [LARGE SCALE GENOMIC DNA]</scope>
    <source>
        <strain evidence="3">DSM 19055</strain>
    </source>
</reference>
<sequence length="178" mass="19976">MIENLETLSSFLTSLLPFSCAIALIGLFIAMLTRLFKNVRVTVIGIVLFAQIFILALLLIIVQNMMAKNIRNEILGILADPKTKIIVNYNDFGSLQPEELKKELSKLKDIPTNHSHPTEKKTIPVISAAGNFNLLIAQDSNDSKEFWIFTDKYQHSEETEVGKIITSNIKLENVNTSD</sequence>
<proteinExistence type="predicted"/>
<dbReference type="EMBL" id="FQWT01000001">
    <property type="protein sequence ID" value="SHG60768.1"/>
    <property type="molecule type" value="Genomic_DNA"/>
</dbReference>
<protein>
    <submittedName>
        <fullName evidence="2">Uncharacterized protein</fullName>
    </submittedName>
</protein>
<keyword evidence="1" id="KW-1133">Transmembrane helix</keyword>
<dbReference type="AlphaFoldDB" id="A0A1M5L6V9"/>
<name>A0A1M5L6V9_9FLAO</name>
<dbReference type="OrthoDB" id="1260069at2"/>
<evidence type="ECO:0000256" key="1">
    <source>
        <dbReference type="SAM" id="Phobius"/>
    </source>
</evidence>
<keyword evidence="3" id="KW-1185">Reference proteome</keyword>
<accession>A0A1M5L6V9</accession>
<organism evidence="2 3">
    <name type="scientific">Chryseobacterium oranimense</name>
    <dbReference type="NCBI Taxonomy" id="421058"/>
    <lineage>
        <taxon>Bacteria</taxon>
        <taxon>Pseudomonadati</taxon>
        <taxon>Bacteroidota</taxon>
        <taxon>Flavobacteriia</taxon>
        <taxon>Flavobacteriales</taxon>
        <taxon>Weeksellaceae</taxon>
        <taxon>Chryseobacterium group</taxon>
        <taxon>Chryseobacterium</taxon>
    </lineage>
</organism>
<keyword evidence="1" id="KW-0812">Transmembrane</keyword>
<gene>
    <name evidence="2" type="ORF">SAMN05421866_0981</name>
</gene>